<keyword evidence="3" id="KW-1185">Reference proteome</keyword>
<accession>A0A1I4GMW6</accession>
<evidence type="ECO:0000313" key="3">
    <source>
        <dbReference type="Proteomes" id="UP000199533"/>
    </source>
</evidence>
<gene>
    <name evidence="2" type="ORF">SAMN05216302_10592</name>
</gene>
<name>A0A1I4GMW6_9PROT</name>
<feature type="domain" description="Type I restriction enzyme HindI endonuclease subunit-like C-terminal" evidence="1">
    <location>
        <begin position="2"/>
        <end position="72"/>
    </location>
</feature>
<dbReference type="AlphaFoldDB" id="A0A1I4GMW6"/>
<proteinExistence type="predicted"/>
<dbReference type="Pfam" id="PF11867">
    <property type="entry name" value="T1RH-like_C"/>
    <property type="match status" value="1"/>
</dbReference>
<evidence type="ECO:0000259" key="1">
    <source>
        <dbReference type="Pfam" id="PF11867"/>
    </source>
</evidence>
<dbReference type="STRING" id="52441.SAMN05216302_10592"/>
<dbReference type="EMBL" id="FOSP01000059">
    <property type="protein sequence ID" value="SFL31374.1"/>
    <property type="molecule type" value="Genomic_DNA"/>
</dbReference>
<protein>
    <submittedName>
        <fullName evidence="2">Type I restriction enzyme, R subunit</fullName>
    </submittedName>
</protein>
<sequence>MHELGDDTLKKIAHELVEKLRKSTTVDWKVRDSVRARIRNIVRILLRRYKYPPDKTDEAVEWVLKQVEVLSEAWAS</sequence>
<dbReference type="InterPro" id="IPR021810">
    <property type="entry name" value="T1RH-like_C"/>
</dbReference>
<organism evidence="2 3">
    <name type="scientific">Nitrosomonas aestuarii</name>
    <dbReference type="NCBI Taxonomy" id="52441"/>
    <lineage>
        <taxon>Bacteria</taxon>
        <taxon>Pseudomonadati</taxon>
        <taxon>Pseudomonadota</taxon>
        <taxon>Betaproteobacteria</taxon>
        <taxon>Nitrosomonadales</taxon>
        <taxon>Nitrosomonadaceae</taxon>
        <taxon>Nitrosomonas</taxon>
    </lineage>
</organism>
<reference evidence="3" key="1">
    <citation type="submission" date="2016-10" db="EMBL/GenBank/DDBJ databases">
        <authorList>
            <person name="Varghese N."/>
            <person name="Submissions S."/>
        </authorList>
    </citation>
    <scope>NUCLEOTIDE SEQUENCE [LARGE SCALE GENOMIC DNA]</scope>
    <source>
        <strain evidence="3">Nm69</strain>
    </source>
</reference>
<dbReference type="Proteomes" id="UP000199533">
    <property type="component" value="Unassembled WGS sequence"/>
</dbReference>
<evidence type="ECO:0000313" key="2">
    <source>
        <dbReference type="EMBL" id="SFL31374.1"/>
    </source>
</evidence>